<accession>A0ABT0MT43</accession>
<keyword evidence="3" id="KW-0808">Transferase</keyword>
<dbReference type="Proteomes" id="UP001203069">
    <property type="component" value="Unassembled WGS sequence"/>
</dbReference>
<dbReference type="InterPro" id="IPR043128">
    <property type="entry name" value="Rev_trsase/Diguanyl_cyclase"/>
</dbReference>
<keyword evidence="3" id="KW-0548">Nucleotidyltransferase</keyword>
<dbReference type="PROSITE" id="PS50878">
    <property type="entry name" value="RT_POL"/>
    <property type="match status" value="1"/>
</dbReference>
<dbReference type="EMBL" id="JAKPBZ010000109">
    <property type="protein sequence ID" value="MCL2892962.1"/>
    <property type="molecule type" value="Genomic_DNA"/>
</dbReference>
<evidence type="ECO:0000313" key="4">
    <source>
        <dbReference type="Proteomes" id="UP001203069"/>
    </source>
</evidence>
<dbReference type="CDD" id="cd01651">
    <property type="entry name" value="RT_G2_intron"/>
    <property type="match status" value="1"/>
</dbReference>
<dbReference type="InterPro" id="IPR030931">
    <property type="entry name" value="Group_II_RT_mat"/>
</dbReference>
<reference evidence="3 4" key="1">
    <citation type="submission" date="2022-02" db="EMBL/GenBank/DDBJ databases">
        <title>Description of Brenneria tiliae sp. nov. isolated from symptomatic Tilia x moltkei and Tilia x europaea trees in the UK.</title>
        <authorList>
            <person name="Kile H."/>
        </authorList>
    </citation>
    <scope>NUCLEOTIDE SEQUENCE [LARGE SCALE GENOMIC DNA]</scope>
    <source>
        <strain evidence="3 4">MC1SB4.1</strain>
    </source>
</reference>
<dbReference type="InterPro" id="IPR051083">
    <property type="entry name" value="GrpII_Intron_Splice-Mob/Def"/>
</dbReference>
<dbReference type="NCBIfam" id="TIGR04416">
    <property type="entry name" value="group_II_RT_mat"/>
    <property type="match status" value="1"/>
</dbReference>
<dbReference type="PANTHER" id="PTHR34047:SF8">
    <property type="entry name" value="PROTEIN YKFC"/>
    <property type="match status" value="1"/>
</dbReference>
<keyword evidence="4" id="KW-1185">Reference proteome</keyword>
<dbReference type="EC" id="2.7.7.49" evidence="3"/>
<dbReference type="SUPFAM" id="SSF56672">
    <property type="entry name" value="DNA/RNA polymerases"/>
    <property type="match status" value="1"/>
</dbReference>
<dbReference type="RefSeq" id="WP_249244522.1">
    <property type="nucleotide sequence ID" value="NZ_JAKPBZ010000109.1"/>
</dbReference>
<dbReference type="PANTHER" id="PTHR34047">
    <property type="entry name" value="NUCLEAR INTRON MATURASE 1, MITOCHONDRIAL-RELATED"/>
    <property type="match status" value="1"/>
</dbReference>
<protein>
    <submittedName>
        <fullName evidence="3">Group II intron reverse transcriptase/maturase</fullName>
        <ecNumber evidence="3">2.7.7.49</ecNumber>
    </submittedName>
</protein>
<dbReference type="Gene3D" id="3.30.70.270">
    <property type="match status" value="1"/>
</dbReference>
<proteinExistence type="inferred from homology"/>
<feature type="domain" description="Reverse transcriptase" evidence="2">
    <location>
        <begin position="101"/>
        <end position="352"/>
    </location>
</feature>
<sequence length="476" mass="55748">MNKTGNNVAELMEGRLPTEGNSQQCARIRTQSRENATSRLPAVRKIAKQNKKQQFTNLFHHMDESLLWQSFLQLKRQSAPGCDGVTWERYADNLHDNIHGLHDRLHRGQYRPRPARRVLIPKEDGSERPLSILCLEDKIVQQAAVTVLNQVYETDFLGFSYGFRPGRGPHDALDALHVGIMERKVNWVLDLDISQFFDTVEHDWLIQFIQHRVKDKRMLRLVRQWITVGVIDEHGHRQSSHCGTPQGAIISPLLANIYLHYSFDLWLNKGRRYAQGDVIMVRYADDAVLGFQKHRDAVDCLKALRQRLERFGLKVHPAKTRLVRFGRLALKNYEEHPARGKPGTFDFLGFTHYIGRLHTGKDAVMRTTKRKRRLAQLKQIKQALRKRLHEKPAQTGSWLKRVVQGHINYYGVPFNARAVGQFVREVKRMWLKSLRRRSQRHSMSWERYSSLAERWLPKPRVVHPYPVQRFYARHPK</sequence>
<dbReference type="InterPro" id="IPR000477">
    <property type="entry name" value="RT_dom"/>
</dbReference>
<evidence type="ECO:0000313" key="3">
    <source>
        <dbReference type="EMBL" id="MCL2892962.1"/>
    </source>
</evidence>
<dbReference type="GO" id="GO:0003964">
    <property type="term" value="F:RNA-directed DNA polymerase activity"/>
    <property type="evidence" value="ECO:0007669"/>
    <property type="project" value="UniProtKB-KW"/>
</dbReference>
<keyword evidence="3" id="KW-0695">RNA-directed DNA polymerase</keyword>
<name>A0ABT0MT43_9GAMM</name>
<dbReference type="InterPro" id="IPR043502">
    <property type="entry name" value="DNA/RNA_pol_sf"/>
</dbReference>
<comment type="caution">
    <text evidence="3">The sequence shown here is derived from an EMBL/GenBank/DDBJ whole genome shotgun (WGS) entry which is preliminary data.</text>
</comment>
<dbReference type="Pfam" id="PF00078">
    <property type="entry name" value="RVT_1"/>
    <property type="match status" value="1"/>
</dbReference>
<gene>
    <name evidence="3" type="primary">ltrA</name>
    <name evidence="3" type="ORF">MFP26_09705</name>
</gene>
<comment type="similarity">
    <text evidence="1">Belongs to the bacterial reverse transcriptase family.</text>
</comment>
<evidence type="ECO:0000256" key="1">
    <source>
        <dbReference type="ARBA" id="ARBA00034120"/>
    </source>
</evidence>
<organism evidence="3 4">
    <name type="scientific">Brenneria tiliae</name>
    <dbReference type="NCBI Taxonomy" id="2914984"/>
    <lineage>
        <taxon>Bacteria</taxon>
        <taxon>Pseudomonadati</taxon>
        <taxon>Pseudomonadota</taxon>
        <taxon>Gammaproteobacteria</taxon>
        <taxon>Enterobacterales</taxon>
        <taxon>Pectobacteriaceae</taxon>
        <taxon>Brenneria</taxon>
    </lineage>
</organism>
<evidence type="ECO:0000259" key="2">
    <source>
        <dbReference type="PROSITE" id="PS50878"/>
    </source>
</evidence>